<name>A0A2K2UB50_9ACTN</name>
<keyword evidence="3" id="KW-1185">Reference proteome</keyword>
<sequence>MLGLEFTPSTVVVGLVVLALAFLAIRRLVRNGPCDCHKGDDMHGGCAGGCAGCSGCGAADRMVADMQKRAAAEPRR</sequence>
<organism evidence="2 3">
    <name type="scientific">Enteroscipio rubneri</name>
    <dbReference type="NCBI Taxonomy" id="2070686"/>
    <lineage>
        <taxon>Bacteria</taxon>
        <taxon>Bacillati</taxon>
        <taxon>Actinomycetota</taxon>
        <taxon>Coriobacteriia</taxon>
        <taxon>Eggerthellales</taxon>
        <taxon>Eggerthellaceae</taxon>
        <taxon>Enteroscipio</taxon>
    </lineage>
</organism>
<comment type="caution">
    <text evidence="2">The sequence shown here is derived from an EMBL/GenBank/DDBJ whole genome shotgun (WGS) entry which is preliminary data.</text>
</comment>
<protein>
    <recommendedName>
        <fullName evidence="4">FeoB-associated Cys-rich membrane protein</fullName>
    </recommendedName>
</protein>
<evidence type="ECO:0008006" key="4">
    <source>
        <dbReference type="Google" id="ProtNLM"/>
    </source>
</evidence>
<keyword evidence="1" id="KW-0472">Membrane</keyword>
<keyword evidence="1" id="KW-0812">Transmembrane</keyword>
<dbReference type="Proteomes" id="UP000236197">
    <property type="component" value="Unassembled WGS sequence"/>
</dbReference>
<evidence type="ECO:0000313" key="3">
    <source>
        <dbReference type="Proteomes" id="UP000236197"/>
    </source>
</evidence>
<dbReference type="AlphaFoldDB" id="A0A2K2UB50"/>
<dbReference type="EMBL" id="PPEK01000007">
    <property type="protein sequence ID" value="PNV67555.1"/>
    <property type="molecule type" value="Genomic_DNA"/>
</dbReference>
<evidence type="ECO:0000313" key="2">
    <source>
        <dbReference type="EMBL" id="PNV67555.1"/>
    </source>
</evidence>
<feature type="transmembrane region" description="Helical" evidence="1">
    <location>
        <begin position="6"/>
        <end position="25"/>
    </location>
</feature>
<reference evidence="3" key="1">
    <citation type="submission" date="2018-01" db="EMBL/GenBank/DDBJ databases">
        <title>Rubneribacter badeniensis gen. nov., sp. nov., and Colonibacter rubneri, gen. nov., sp. nov., WGS of new members of the Eggerthellaceae.</title>
        <authorList>
            <person name="Danylec N."/>
            <person name="Stoll D.A."/>
            <person name="Doetsch A."/>
            <person name="Kulling S.E."/>
            <person name="Huch M."/>
        </authorList>
    </citation>
    <scope>NUCLEOTIDE SEQUENCE [LARGE SCALE GENOMIC DNA]</scope>
    <source>
        <strain evidence="3">ResAG-96</strain>
    </source>
</reference>
<proteinExistence type="predicted"/>
<evidence type="ECO:0000256" key="1">
    <source>
        <dbReference type="SAM" id="Phobius"/>
    </source>
</evidence>
<keyword evidence="1" id="KW-1133">Transmembrane helix</keyword>
<accession>A0A2K2UB50</accession>
<gene>
    <name evidence="2" type="ORF">C2L71_07000</name>
</gene>
<dbReference type="RefSeq" id="WP_103265066.1">
    <property type="nucleotide sequence ID" value="NZ_CABMLE010000007.1"/>
</dbReference>